<feature type="transmembrane region" description="Helical" evidence="1">
    <location>
        <begin position="77"/>
        <end position="97"/>
    </location>
</feature>
<gene>
    <name evidence="2" type="ORF">R1sor_004300</name>
</gene>
<proteinExistence type="predicted"/>
<comment type="caution">
    <text evidence="2">The sequence shown here is derived from an EMBL/GenBank/DDBJ whole genome shotgun (WGS) entry which is preliminary data.</text>
</comment>
<evidence type="ECO:0000256" key="1">
    <source>
        <dbReference type="SAM" id="Phobius"/>
    </source>
</evidence>
<keyword evidence="3" id="KW-1185">Reference proteome</keyword>
<name>A0ABD3HMN4_9MARC</name>
<keyword evidence="1" id="KW-0812">Transmembrane</keyword>
<keyword evidence="1" id="KW-1133">Transmembrane helix</keyword>
<accession>A0ABD3HMN4</accession>
<sequence>MHGDLFHHSGSGLWPPHPFQVAGAVKLELLDRIKPYLSFIHSCTQYVHDEGKQVHYLINHLETPRDLHSTKGLYESLRLLSVFLTCLFCTLIELPAVRNCASFNRRTSSSALSKCVAQTAEAMAYYANRGMDPSLQLPLGVLMAVMFVVLTPLTMDVLPRMMEAANQMLAMLWIVPVVIITMLFMTSADNYNSYSRRAYRPQPQYTYSSTYGSESGPSWGLLGLMLLLLLLLPWRY</sequence>
<feature type="transmembrane region" description="Helical" evidence="1">
    <location>
        <begin position="135"/>
        <end position="158"/>
    </location>
</feature>
<evidence type="ECO:0000313" key="3">
    <source>
        <dbReference type="Proteomes" id="UP001633002"/>
    </source>
</evidence>
<dbReference type="EMBL" id="JBJQOH010000003">
    <property type="protein sequence ID" value="KAL3690649.1"/>
    <property type="molecule type" value="Genomic_DNA"/>
</dbReference>
<organism evidence="2 3">
    <name type="scientific">Riccia sorocarpa</name>
    <dbReference type="NCBI Taxonomy" id="122646"/>
    <lineage>
        <taxon>Eukaryota</taxon>
        <taxon>Viridiplantae</taxon>
        <taxon>Streptophyta</taxon>
        <taxon>Embryophyta</taxon>
        <taxon>Marchantiophyta</taxon>
        <taxon>Marchantiopsida</taxon>
        <taxon>Marchantiidae</taxon>
        <taxon>Marchantiales</taxon>
        <taxon>Ricciaceae</taxon>
        <taxon>Riccia</taxon>
    </lineage>
</organism>
<reference evidence="2 3" key="1">
    <citation type="submission" date="2024-09" db="EMBL/GenBank/DDBJ databases">
        <title>Chromosome-scale assembly of Riccia sorocarpa.</title>
        <authorList>
            <person name="Paukszto L."/>
        </authorList>
    </citation>
    <scope>NUCLEOTIDE SEQUENCE [LARGE SCALE GENOMIC DNA]</scope>
    <source>
        <strain evidence="2">LP-2024</strain>
        <tissue evidence="2">Aerial parts of the thallus</tissue>
    </source>
</reference>
<keyword evidence="1" id="KW-0472">Membrane</keyword>
<feature type="transmembrane region" description="Helical" evidence="1">
    <location>
        <begin position="170"/>
        <end position="188"/>
    </location>
</feature>
<evidence type="ECO:0000313" key="2">
    <source>
        <dbReference type="EMBL" id="KAL3690649.1"/>
    </source>
</evidence>
<dbReference type="AlphaFoldDB" id="A0ABD3HMN4"/>
<dbReference type="Proteomes" id="UP001633002">
    <property type="component" value="Unassembled WGS sequence"/>
</dbReference>
<protein>
    <submittedName>
        <fullName evidence="2">Uncharacterized protein</fullName>
    </submittedName>
</protein>
<feature type="transmembrane region" description="Helical" evidence="1">
    <location>
        <begin position="216"/>
        <end position="234"/>
    </location>
</feature>